<dbReference type="GO" id="GO:0020037">
    <property type="term" value="F:heme binding"/>
    <property type="evidence" value="ECO:0007669"/>
    <property type="project" value="InterPro"/>
</dbReference>
<keyword evidence="2" id="KW-1185">Reference proteome</keyword>
<proteinExistence type="predicted"/>
<dbReference type="PROSITE" id="PS00086">
    <property type="entry name" value="CYTOCHROME_P450"/>
    <property type="match status" value="1"/>
</dbReference>
<dbReference type="InterPro" id="IPR017972">
    <property type="entry name" value="Cyt_P450_CS"/>
</dbReference>
<name>A0A086N7Y4_9ACTN</name>
<dbReference type="InterPro" id="IPR036396">
    <property type="entry name" value="Cyt_P450_sf"/>
</dbReference>
<dbReference type="SUPFAM" id="SSF48264">
    <property type="entry name" value="Cytochrome P450"/>
    <property type="match status" value="1"/>
</dbReference>
<dbReference type="Gene3D" id="1.10.630.10">
    <property type="entry name" value="Cytochrome P450"/>
    <property type="match status" value="1"/>
</dbReference>
<reference evidence="1 2" key="1">
    <citation type="submission" date="2014-05" db="EMBL/GenBank/DDBJ databases">
        <title>Complete genome sequence of the Streptomyces mutabilis TRM45540.</title>
        <authorList>
            <person name="Luo X."/>
            <person name="Zhang L."/>
        </authorList>
    </citation>
    <scope>NUCLEOTIDE SEQUENCE [LARGE SCALE GENOMIC DNA]</scope>
    <source>
        <strain evidence="1 2">TRM45540</strain>
    </source>
</reference>
<comment type="caution">
    <text evidence="1">The sequence shown here is derived from an EMBL/GenBank/DDBJ whole genome shotgun (WGS) entry which is preliminary data.</text>
</comment>
<dbReference type="GO" id="GO:0016705">
    <property type="term" value="F:oxidoreductase activity, acting on paired donors, with incorporation or reduction of molecular oxygen"/>
    <property type="evidence" value="ECO:0007669"/>
    <property type="project" value="InterPro"/>
</dbReference>
<gene>
    <name evidence="1" type="ORF">FM21_14755</name>
</gene>
<organism evidence="1 2">
    <name type="scientific">Streptomyces mutabilis</name>
    <dbReference type="NCBI Taxonomy" id="67332"/>
    <lineage>
        <taxon>Bacteria</taxon>
        <taxon>Bacillati</taxon>
        <taxon>Actinomycetota</taxon>
        <taxon>Actinomycetes</taxon>
        <taxon>Kitasatosporales</taxon>
        <taxon>Streptomycetaceae</taxon>
        <taxon>Streptomyces</taxon>
    </lineage>
</organism>
<evidence type="ECO:0008006" key="3">
    <source>
        <dbReference type="Google" id="ProtNLM"/>
    </source>
</evidence>
<accession>A0A086N7Y4</accession>
<dbReference type="STRING" id="1915400.FM21_14755"/>
<dbReference type="AlphaFoldDB" id="A0A086N7Y4"/>
<dbReference type="EMBL" id="JNFQ01000001">
    <property type="protein sequence ID" value="KFG77252.1"/>
    <property type="molecule type" value="Genomic_DNA"/>
</dbReference>
<dbReference type="GO" id="GO:0004497">
    <property type="term" value="F:monooxygenase activity"/>
    <property type="evidence" value="ECO:0007669"/>
    <property type="project" value="InterPro"/>
</dbReference>
<dbReference type="HOGENOM" id="CLU_2829443_0_0_11"/>
<sequence>MGSFGDGPHRCPGAHIALLETDVSLSRLFALDGIRLSGEPRVAFQEAIGGYEIRGLTVALPRAGRG</sequence>
<dbReference type="Proteomes" id="UP000029095">
    <property type="component" value="Unassembled WGS sequence"/>
</dbReference>
<protein>
    <recommendedName>
        <fullName evidence="3">Cytochrome P450</fullName>
    </recommendedName>
</protein>
<dbReference type="GO" id="GO:0005506">
    <property type="term" value="F:iron ion binding"/>
    <property type="evidence" value="ECO:0007669"/>
    <property type="project" value="InterPro"/>
</dbReference>
<evidence type="ECO:0000313" key="1">
    <source>
        <dbReference type="EMBL" id="KFG77252.1"/>
    </source>
</evidence>
<evidence type="ECO:0000313" key="2">
    <source>
        <dbReference type="Proteomes" id="UP000029095"/>
    </source>
</evidence>